<comment type="subcellular location">
    <subcellularLocation>
        <location evidence="1">Cell membrane</location>
        <topology evidence="1">Single-pass membrane protein</topology>
    </subcellularLocation>
</comment>
<dbReference type="GO" id="GO:0019199">
    <property type="term" value="F:transmembrane receptor protein kinase activity"/>
    <property type="evidence" value="ECO:0007669"/>
    <property type="project" value="InterPro"/>
</dbReference>
<proteinExistence type="predicted"/>
<name>A0AAN9NCC8_PHACN</name>
<keyword evidence="8 12" id="KW-0067">ATP-binding</keyword>
<dbReference type="PANTHER" id="PTHR46204">
    <property type="entry name" value="CHITIN ELICITOR RECEPTOR KINASE 1-RELATED"/>
    <property type="match status" value="1"/>
</dbReference>
<reference evidence="15 16" key="1">
    <citation type="submission" date="2024-01" db="EMBL/GenBank/DDBJ databases">
        <title>The genomes of 5 underutilized Papilionoideae crops provide insights into root nodulation and disease resistanc.</title>
        <authorList>
            <person name="Jiang F."/>
        </authorList>
    </citation>
    <scope>NUCLEOTIDE SEQUENCE [LARGE SCALE GENOMIC DNA]</scope>
    <source>
        <strain evidence="15">JINMINGXINNONG_FW02</strain>
        <tissue evidence="15">Leaves</tissue>
    </source>
</reference>
<feature type="transmembrane region" description="Helical" evidence="13">
    <location>
        <begin position="259"/>
        <end position="282"/>
    </location>
</feature>
<evidence type="ECO:0000256" key="10">
    <source>
        <dbReference type="ARBA" id="ARBA00023136"/>
    </source>
</evidence>
<dbReference type="GO" id="GO:0005886">
    <property type="term" value="C:plasma membrane"/>
    <property type="evidence" value="ECO:0007669"/>
    <property type="project" value="UniProtKB-SubCell"/>
</dbReference>
<dbReference type="PANTHER" id="PTHR46204:SF8">
    <property type="entry name" value="PROTEIN KINASE DOMAIN-CONTAINING PROTEIN"/>
    <property type="match status" value="1"/>
</dbReference>
<dbReference type="InterPro" id="IPR017441">
    <property type="entry name" value="Protein_kinase_ATP_BS"/>
</dbReference>
<sequence length="650" mass="72883">MMTSAMRRMHLLINRPRYCFPTSLPFQTSFMITQTMASLTSLLSVLIPLLATSFVSVAVFSLQASLQTTYLEPLRCSSKISTCNASLYHISYSHNADDVANFYSVHPSQIKPIMRGTKQDYLITVPCSCHNTNDLAGYFYDTTYKVKPNDSSVEINNIVYSGQAWSINREVDPNEDLAIDLPCGCSEKNDSQIVVTYTVQRNDTPTSIATMLNATLDGMVSMNQVLAQNPSYIDITWVLYVPRQLNGLPSKGKDKKHHIIIGILAGVAFFSTITLIILVVVLRRSRANVTAKNDPNIVSKRSVGVRTISIKNRDFHAEHGQDATPFESERPVIYALEEIEEATNNFDETRRIGVGGYGRVYFGMLEEKEVAVKKMRSNKSKEFYAELKALCKIHHINIVELLGYASGDDHLYLVYEYVPNGSLSEHLHDPLLKGHQPLSWCARIQIALDAAKGLEYIHDYTKARYVHRDIKTSNILLDEKLRAKVADFGLAKLVERTNDEEFIATRLVGTPGYLPPESVKELQVTIKTDIFAFGVVLSELITGKRALFRDSQQANNMKSLVTVVSQIFGNKYPQTVLADVIDGNLQHSYPMEDVYRIAELAHWCLCEDPNDRPEMREIVVALSHIVMSSTEWEASLGGDSQVFSGVLDGR</sequence>
<keyword evidence="10 13" id="KW-0472">Membrane</keyword>
<evidence type="ECO:0000256" key="6">
    <source>
        <dbReference type="ARBA" id="ARBA00022741"/>
    </source>
</evidence>
<evidence type="ECO:0000256" key="11">
    <source>
        <dbReference type="ARBA" id="ARBA00023157"/>
    </source>
</evidence>
<keyword evidence="3" id="KW-0808">Transferase</keyword>
<evidence type="ECO:0000313" key="16">
    <source>
        <dbReference type="Proteomes" id="UP001374584"/>
    </source>
</evidence>
<keyword evidence="9 13" id="KW-1133">Transmembrane helix</keyword>
<organism evidence="15 16">
    <name type="scientific">Phaseolus coccineus</name>
    <name type="common">Scarlet runner bean</name>
    <name type="synonym">Phaseolus multiflorus</name>
    <dbReference type="NCBI Taxonomy" id="3886"/>
    <lineage>
        <taxon>Eukaryota</taxon>
        <taxon>Viridiplantae</taxon>
        <taxon>Streptophyta</taxon>
        <taxon>Embryophyta</taxon>
        <taxon>Tracheophyta</taxon>
        <taxon>Spermatophyta</taxon>
        <taxon>Magnoliopsida</taxon>
        <taxon>eudicotyledons</taxon>
        <taxon>Gunneridae</taxon>
        <taxon>Pentapetalae</taxon>
        <taxon>rosids</taxon>
        <taxon>fabids</taxon>
        <taxon>Fabales</taxon>
        <taxon>Fabaceae</taxon>
        <taxon>Papilionoideae</taxon>
        <taxon>50 kb inversion clade</taxon>
        <taxon>NPAAA clade</taxon>
        <taxon>indigoferoid/millettioid clade</taxon>
        <taxon>Phaseoleae</taxon>
        <taxon>Phaseolus</taxon>
    </lineage>
</organism>
<keyword evidence="16" id="KW-1185">Reference proteome</keyword>
<dbReference type="Proteomes" id="UP001374584">
    <property type="component" value="Unassembled WGS sequence"/>
</dbReference>
<evidence type="ECO:0000313" key="15">
    <source>
        <dbReference type="EMBL" id="KAK7367824.1"/>
    </source>
</evidence>
<gene>
    <name evidence="15" type="ORF">VNO80_09842</name>
</gene>
<evidence type="ECO:0000256" key="1">
    <source>
        <dbReference type="ARBA" id="ARBA00004162"/>
    </source>
</evidence>
<evidence type="ECO:0000256" key="13">
    <source>
        <dbReference type="SAM" id="Phobius"/>
    </source>
</evidence>
<dbReference type="Gene3D" id="1.10.510.10">
    <property type="entry name" value="Transferase(Phosphotransferase) domain 1"/>
    <property type="match status" value="1"/>
</dbReference>
<protein>
    <recommendedName>
        <fullName evidence="14">Protein kinase domain-containing protein</fullName>
    </recommendedName>
</protein>
<dbReference type="InterPro" id="IPR011009">
    <property type="entry name" value="Kinase-like_dom_sf"/>
</dbReference>
<dbReference type="InterPro" id="IPR044812">
    <property type="entry name" value="CERK1/LYK3-like"/>
</dbReference>
<keyword evidence="5" id="KW-0732">Signal</keyword>
<dbReference type="InterPro" id="IPR036779">
    <property type="entry name" value="LysM_dom_sf"/>
</dbReference>
<comment type="caution">
    <text evidence="15">The sequence shown here is derived from an EMBL/GenBank/DDBJ whole genome shotgun (WGS) entry which is preliminary data.</text>
</comment>
<evidence type="ECO:0000256" key="8">
    <source>
        <dbReference type="ARBA" id="ARBA00022840"/>
    </source>
</evidence>
<keyword evidence="7" id="KW-0418">Kinase</keyword>
<evidence type="ECO:0000256" key="12">
    <source>
        <dbReference type="PROSITE-ProRule" id="PRU10141"/>
    </source>
</evidence>
<evidence type="ECO:0000256" key="3">
    <source>
        <dbReference type="ARBA" id="ARBA00022679"/>
    </source>
</evidence>
<dbReference type="PROSITE" id="PS00107">
    <property type="entry name" value="PROTEIN_KINASE_ATP"/>
    <property type="match status" value="1"/>
</dbReference>
<feature type="binding site" evidence="12">
    <location>
        <position position="374"/>
    </location>
    <ligand>
        <name>ATP</name>
        <dbReference type="ChEBI" id="CHEBI:30616"/>
    </ligand>
</feature>
<dbReference type="Pfam" id="PF00069">
    <property type="entry name" value="Pkinase"/>
    <property type="match status" value="1"/>
</dbReference>
<dbReference type="Gene3D" id="3.10.350.10">
    <property type="entry name" value="LysM domain"/>
    <property type="match status" value="1"/>
</dbReference>
<dbReference type="Gene3D" id="3.30.200.20">
    <property type="entry name" value="Phosphorylase Kinase, domain 1"/>
    <property type="match status" value="1"/>
</dbReference>
<dbReference type="SMART" id="SM00220">
    <property type="entry name" value="S_TKc"/>
    <property type="match status" value="1"/>
</dbReference>
<keyword evidence="2" id="KW-1003">Cell membrane</keyword>
<dbReference type="PROSITE" id="PS50011">
    <property type="entry name" value="PROTEIN_KINASE_DOM"/>
    <property type="match status" value="1"/>
</dbReference>
<dbReference type="GO" id="GO:0005524">
    <property type="term" value="F:ATP binding"/>
    <property type="evidence" value="ECO:0007669"/>
    <property type="project" value="UniProtKB-UniRule"/>
</dbReference>
<evidence type="ECO:0000256" key="5">
    <source>
        <dbReference type="ARBA" id="ARBA00022729"/>
    </source>
</evidence>
<accession>A0AAN9NCC8</accession>
<evidence type="ECO:0000256" key="2">
    <source>
        <dbReference type="ARBA" id="ARBA00022475"/>
    </source>
</evidence>
<dbReference type="GO" id="GO:0045087">
    <property type="term" value="P:innate immune response"/>
    <property type="evidence" value="ECO:0007669"/>
    <property type="project" value="InterPro"/>
</dbReference>
<evidence type="ECO:0000256" key="9">
    <source>
        <dbReference type="ARBA" id="ARBA00022989"/>
    </source>
</evidence>
<feature type="domain" description="Protein kinase" evidence="14">
    <location>
        <begin position="346"/>
        <end position="627"/>
    </location>
</feature>
<dbReference type="PROSITE" id="PS00108">
    <property type="entry name" value="PROTEIN_KINASE_ST"/>
    <property type="match status" value="1"/>
</dbReference>
<evidence type="ECO:0000256" key="4">
    <source>
        <dbReference type="ARBA" id="ARBA00022692"/>
    </source>
</evidence>
<dbReference type="SUPFAM" id="SSF56112">
    <property type="entry name" value="Protein kinase-like (PK-like)"/>
    <property type="match status" value="1"/>
</dbReference>
<keyword evidence="11" id="KW-1015">Disulfide bond</keyword>
<dbReference type="InterPro" id="IPR008271">
    <property type="entry name" value="Ser/Thr_kinase_AS"/>
</dbReference>
<dbReference type="FunFam" id="3.30.200.20:FF:000526">
    <property type="entry name" value="Kinase family protein"/>
    <property type="match status" value="1"/>
</dbReference>
<dbReference type="InterPro" id="IPR000719">
    <property type="entry name" value="Prot_kinase_dom"/>
</dbReference>
<evidence type="ECO:0000259" key="14">
    <source>
        <dbReference type="PROSITE" id="PS50011"/>
    </source>
</evidence>
<evidence type="ECO:0000256" key="7">
    <source>
        <dbReference type="ARBA" id="ARBA00022777"/>
    </source>
</evidence>
<keyword evidence="6 12" id="KW-0547">Nucleotide-binding</keyword>
<dbReference type="SUPFAM" id="SSF54106">
    <property type="entry name" value="LysM domain"/>
    <property type="match status" value="1"/>
</dbReference>
<dbReference type="AlphaFoldDB" id="A0AAN9NCC8"/>
<keyword evidence="4 13" id="KW-0812">Transmembrane</keyword>
<dbReference type="FunFam" id="1.10.510.10:FF:000468">
    <property type="entry name" value="PTI1-like tyrosine-protein kinase 3"/>
    <property type="match status" value="1"/>
</dbReference>
<dbReference type="EMBL" id="JAYMYR010000004">
    <property type="protein sequence ID" value="KAK7367824.1"/>
    <property type="molecule type" value="Genomic_DNA"/>
</dbReference>